<accession>A0A8S5TBU6</accession>
<name>A0A8S5TBU6_9CAUD</name>
<protein>
    <recommendedName>
        <fullName evidence="2">DUF551 domain-containing protein</fullName>
    </recommendedName>
</protein>
<sequence>MGNKYQEALNIFCEHNTFKDIPKDILNEKYLLLQELVDKTTWIPVEKKLPPMFVKVLITYEDKYLNPHINVAYINESHEWIYPLMNNYKYRVIAWMPLPKPYLGSDKDEC</sequence>
<evidence type="ECO:0000313" key="1">
    <source>
        <dbReference type="EMBL" id="DAF60789.1"/>
    </source>
</evidence>
<proteinExistence type="predicted"/>
<organism evidence="1">
    <name type="scientific">Siphoviridae sp. ctNZc11</name>
    <dbReference type="NCBI Taxonomy" id="2827858"/>
    <lineage>
        <taxon>Viruses</taxon>
        <taxon>Duplodnaviria</taxon>
        <taxon>Heunggongvirae</taxon>
        <taxon>Uroviricota</taxon>
        <taxon>Caudoviricetes</taxon>
    </lineage>
</organism>
<dbReference type="EMBL" id="BK032797">
    <property type="protein sequence ID" value="DAF60789.1"/>
    <property type="molecule type" value="Genomic_DNA"/>
</dbReference>
<evidence type="ECO:0008006" key="2">
    <source>
        <dbReference type="Google" id="ProtNLM"/>
    </source>
</evidence>
<reference evidence="1" key="1">
    <citation type="journal article" date="2021" name="Proc. Natl. Acad. Sci. U.S.A.">
        <title>A Catalog of Tens of Thousands of Viruses from Human Metagenomes Reveals Hidden Associations with Chronic Diseases.</title>
        <authorList>
            <person name="Tisza M.J."/>
            <person name="Buck C.B."/>
        </authorList>
    </citation>
    <scope>NUCLEOTIDE SEQUENCE</scope>
    <source>
        <strain evidence="1">CtNZc11</strain>
    </source>
</reference>